<keyword evidence="1" id="KW-0805">Transcription regulation</keyword>
<proteinExistence type="predicted"/>
<evidence type="ECO:0000259" key="4">
    <source>
        <dbReference type="PROSITE" id="PS50932"/>
    </source>
</evidence>
<keyword evidence="6" id="KW-1185">Reference proteome</keyword>
<keyword evidence="2" id="KW-0238">DNA-binding</keyword>
<organism evidence="5 6">
    <name type="scientific">Corynebacterium maris DSM 45190</name>
    <dbReference type="NCBI Taxonomy" id="1224163"/>
    <lineage>
        <taxon>Bacteria</taxon>
        <taxon>Bacillati</taxon>
        <taxon>Actinomycetota</taxon>
        <taxon>Actinomycetes</taxon>
        <taxon>Mycobacteriales</taxon>
        <taxon>Corynebacteriaceae</taxon>
        <taxon>Corynebacterium</taxon>
    </lineage>
</organism>
<dbReference type="GO" id="GO:0003700">
    <property type="term" value="F:DNA-binding transcription factor activity"/>
    <property type="evidence" value="ECO:0007669"/>
    <property type="project" value="TreeGrafter"/>
</dbReference>
<dbReference type="Pfam" id="PF13377">
    <property type="entry name" value="Peripla_BP_3"/>
    <property type="match status" value="1"/>
</dbReference>
<dbReference type="EMBL" id="CP003924">
    <property type="protein sequence ID" value="AGS35581.1"/>
    <property type="molecule type" value="Genomic_DNA"/>
</dbReference>
<dbReference type="CDD" id="cd01392">
    <property type="entry name" value="HTH_LacI"/>
    <property type="match status" value="1"/>
</dbReference>
<dbReference type="PANTHER" id="PTHR30146:SF138">
    <property type="entry name" value="TRANSCRIPTIONAL REGULATORY PROTEIN"/>
    <property type="match status" value="1"/>
</dbReference>
<name>S5TL34_9CORY</name>
<dbReference type="Proteomes" id="UP000015388">
    <property type="component" value="Chromosome"/>
</dbReference>
<dbReference type="SUPFAM" id="SSF53822">
    <property type="entry name" value="Periplasmic binding protein-like I"/>
    <property type="match status" value="1"/>
</dbReference>
<protein>
    <submittedName>
        <fullName evidence="5">Transcriptional regulator</fullName>
    </submittedName>
</protein>
<evidence type="ECO:0000313" key="5">
    <source>
        <dbReference type="EMBL" id="AGS35581.1"/>
    </source>
</evidence>
<dbReference type="InterPro" id="IPR000843">
    <property type="entry name" value="HTH_LacI"/>
</dbReference>
<dbReference type="KEGG" id="cmd:B841_10545"/>
<dbReference type="InterPro" id="IPR028082">
    <property type="entry name" value="Peripla_BP_I"/>
</dbReference>
<reference evidence="5 6" key="1">
    <citation type="submission" date="2012-11" db="EMBL/GenBank/DDBJ databases">
        <title>The complete genome sequence of Corynebacterium maris Coryn-1 (=DSM 45190).</title>
        <authorList>
            <person name="Schaffert L."/>
            <person name="Albersmeier A."/>
            <person name="Kalinowski J."/>
            <person name="Ruckert C."/>
        </authorList>
    </citation>
    <scope>NUCLEOTIDE SEQUENCE [LARGE SCALE GENOMIC DNA]</scope>
    <source>
        <strain evidence="6">Coryn-1</strain>
    </source>
</reference>
<evidence type="ECO:0000256" key="1">
    <source>
        <dbReference type="ARBA" id="ARBA00023015"/>
    </source>
</evidence>
<dbReference type="SUPFAM" id="SSF47413">
    <property type="entry name" value="lambda repressor-like DNA-binding domains"/>
    <property type="match status" value="1"/>
</dbReference>
<dbReference type="GO" id="GO:0000976">
    <property type="term" value="F:transcription cis-regulatory region binding"/>
    <property type="evidence" value="ECO:0007669"/>
    <property type="project" value="TreeGrafter"/>
</dbReference>
<keyword evidence="3" id="KW-0804">Transcription</keyword>
<dbReference type="eggNOG" id="COG1609">
    <property type="taxonomic scope" value="Bacteria"/>
</dbReference>
<dbReference type="PATRIC" id="fig|1224163.3.peg.2127"/>
<dbReference type="Gene3D" id="1.10.260.40">
    <property type="entry name" value="lambda repressor-like DNA-binding domains"/>
    <property type="match status" value="1"/>
</dbReference>
<accession>S5TL34</accession>
<dbReference type="PROSITE" id="PS50932">
    <property type="entry name" value="HTH_LACI_2"/>
    <property type="match status" value="1"/>
</dbReference>
<dbReference type="InterPro" id="IPR010982">
    <property type="entry name" value="Lambda_DNA-bd_dom_sf"/>
</dbReference>
<dbReference type="HOGENOM" id="CLU_037628_6_0_11"/>
<dbReference type="PANTHER" id="PTHR30146">
    <property type="entry name" value="LACI-RELATED TRANSCRIPTIONAL REPRESSOR"/>
    <property type="match status" value="1"/>
</dbReference>
<evidence type="ECO:0000256" key="2">
    <source>
        <dbReference type="ARBA" id="ARBA00023125"/>
    </source>
</evidence>
<dbReference type="STRING" id="1224163.B841_10545"/>
<gene>
    <name evidence="5" type="ORF">B841_10545</name>
</gene>
<evidence type="ECO:0000256" key="3">
    <source>
        <dbReference type="ARBA" id="ARBA00023163"/>
    </source>
</evidence>
<dbReference type="Gene3D" id="3.40.50.2300">
    <property type="match status" value="2"/>
</dbReference>
<evidence type="ECO:0000313" key="6">
    <source>
        <dbReference type="Proteomes" id="UP000015388"/>
    </source>
</evidence>
<dbReference type="InterPro" id="IPR046335">
    <property type="entry name" value="LacI/GalR-like_sensor"/>
</dbReference>
<dbReference type="CDD" id="cd06267">
    <property type="entry name" value="PBP1_LacI_sugar_binding-like"/>
    <property type="match status" value="1"/>
</dbReference>
<dbReference type="AlphaFoldDB" id="S5TL34"/>
<sequence>MTIYDVAHRAGVSASTVSRAFSRPDRVSGRTAAAIRAAAEELGYGRTLDTRPKPDPATNTLGLVLADVANPFFQEVWRGAEHAARVGDMAVLTADVQESVPRTHAAIERMIPLVDGLILASTRLSGGEIQKIARRVPTVSVNRPVPGVPSVLVDDYDGMVRVTAHLHDQGARSITYLSGPADSWSDAVRWRALLDVAGNTDPTDRPAVLTRAAALSAERAQKLTRMTVRQRQVDQPTIRGGRRAFEVWRTQPTDAVICFNDLVAVGFLDQARRAGVTAPEDLLIVGFDNTDLAGVHRPSLTTVAGPLRAVGRVAAANAMALARGLDSPLSKPRVLPARLIVRESSTRAG</sequence>
<dbReference type="Pfam" id="PF00356">
    <property type="entry name" value="LacI"/>
    <property type="match status" value="1"/>
</dbReference>
<dbReference type="SMART" id="SM00354">
    <property type="entry name" value="HTH_LACI"/>
    <property type="match status" value="1"/>
</dbReference>
<feature type="domain" description="HTH lacI-type" evidence="4">
    <location>
        <begin position="1"/>
        <end position="44"/>
    </location>
</feature>